<evidence type="ECO:0000256" key="4">
    <source>
        <dbReference type="ARBA" id="ARBA00022840"/>
    </source>
</evidence>
<name>A0ABW3CGB8_9ACTN</name>
<dbReference type="Gene3D" id="3.40.50.300">
    <property type="entry name" value="P-loop containing nucleotide triphosphate hydrolases"/>
    <property type="match status" value="1"/>
</dbReference>
<keyword evidence="1 5" id="KW-0547">Nucleotide-binding</keyword>
<gene>
    <name evidence="7" type="ORF">ACFQ07_15160</name>
</gene>
<evidence type="ECO:0000313" key="7">
    <source>
        <dbReference type="EMBL" id="MFD0853574.1"/>
    </source>
</evidence>
<accession>A0ABW3CGB8</accession>
<keyword evidence="2 5" id="KW-0378">Hydrolase</keyword>
<feature type="domain" description="UvrD-like helicase ATP-binding" evidence="6">
    <location>
        <begin position="1"/>
        <end position="241"/>
    </location>
</feature>
<keyword evidence="8" id="KW-1185">Reference proteome</keyword>
<evidence type="ECO:0000313" key="8">
    <source>
        <dbReference type="Proteomes" id="UP001597083"/>
    </source>
</evidence>
<feature type="non-terminal residue" evidence="7">
    <location>
        <position position="1"/>
    </location>
</feature>
<evidence type="ECO:0000256" key="2">
    <source>
        <dbReference type="ARBA" id="ARBA00022801"/>
    </source>
</evidence>
<protein>
    <submittedName>
        <fullName evidence="7">UvrD-helicase domain-containing protein</fullName>
    </submittedName>
</protein>
<evidence type="ECO:0000256" key="1">
    <source>
        <dbReference type="ARBA" id="ARBA00022741"/>
    </source>
</evidence>
<dbReference type="PANTHER" id="PTHR11070">
    <property type="entry name" value="UVRD / RECB / PCRA DNA HELICASE FAMILY MEMBER"/>
    <property type="match status" value="1"/>
</dbReference>
<dbReference type="EMBL" id="JBHTIR010002282">
    <property type="protein sequence ID" value="MFD0853574.1"/>
    <property type="molecule type" value="Genomic_DNA"/>
</dbReference>
<reference evidence="8" key="1">
    <citation type="journal article" date="2019" name="Int. J. Syst. Evol. Microbiol.">
        <title>The Global Catalogue of Microorganisms (GCM) 10K type strain sequencing project: providing services to taxonomists for standard genome sequencing and annotation.</title>
        <authorList>
            <consortium name="The Broad Institute Genomics Platform"/>
            <consortium name="The Broad Institute Genome Sequencing Center for Infectious Disease"/>
            <person name="Wu L."/>
            <person name="Ma J."/>
        </authorList>
    </citation>
    <scope>NUCLEOTIDE SEQUENCE [LARGE SCALE GENOMIC DNA]</scope>
    <source>
        <strain evidence="8">JCM 31696</strain>
    </source>
</reference>
<evidence type="ECO:0000256" key="5">
    <source>
        <dbReference type="PROSITE-ProRule" id="PRU00560"/>
    </source>
</evidence>
<comment type="caution">
    <text evidence="5">Lacks conserved residue(s) required for the propagation of feature annotation.</text>
</comment>
<keyword evidence="4 5" id="KW-0067">ATP-binding</keyword>
<dbReference type="PROSITE" id="PS51198">
    <property type="entry name" value="UVRD_HELICASE_ATP_BIND"/>
    <property type="match status" value="1"/>
</dbReference>
<dbReference type="InterPro" id="IPR027417">
    <property type="entry name" value="P-loop_NTPase"/>
</dbReference>
<sequence>TLREVLPSDEVDRLGGEALFDGEPMVSTYHSYAARLFGDHALREGMEPTMRLISPAVAWQICSRVVDAYDGPMDKIDWQPDTVTKAVMDLSGDLSEHLRTGDDIRKVGEWLQQKLAALKKSLKPQRDILAKHEIREQLMPLIESYRRAKAGREVVDHGDQMAMAARIAYRHPEVGMIERSRFSVVLLDEYQDTSQAQLVLLKSLFGAGHPVTAVGDPCQSIYGWRGASAGNLLRFAYDFPL</sequence>
<evidence type="ECO:0000259" key="6">
    <source>
        <dbReference type="PROSITE" id="PS51198"/>
    </source>
</evidence>
<keyword evidence="3 5" id="KW-0347">Helicase</keyword>
<dbReference type="Gene3D" id="1.10.10.160">
    <property type="match status" value="1"/>
</dbReference>
<proteinExistence type="predicted"/>
<feature type="non-terminal residue" evidence="7">
    <location>
        <position position="241"/>
    </location>
</feature>
<dbReference type="PANTHER" id="PTHR11070:SF55">
    <property type="entry name" value="DNA 3'-5' HELICASE"/>
    <property type="match status" value="1"/>
</dbReference>
<dbReference type="InterPro" id="IPR000212">
    <property type="entry name" value="DNA_helicase_UvrD/REP"/>
</dbReference>
<dbReference type="Proteomes" id="UP001597083">
    <property type="component" value="Unassembled WGS sequence"/>
</dbReference>
<comment type="caution">
    <text evidence="7">The sequence shown here is derived from an EMBL/GenBank/DDBJ whole genome shotgun (WGS) entry which is preliminary data.</text>
</comment>
<dbReference type="Pfam" id="PF00580">
    <property type="entry name" value="UvrD-helicase"/>
    <property type="match status" value="1"/>
</dbReference>
<dbReference type="InterPro" id="IPR014016">
    <property type="entry name" value="UvrD-like_ATP-bd"/>
</dbReference>
<dbReference type="InterPro" id="IPR013986">
    <property type="entry name" value="DExx_box_DNA_helicase_dom_sf"/>
</dbReference>
<evidence type="ECO:0000256" key="3">
    <source>
        <dbReference type="ARBA" id="ARBA00022806"/>
    </source>
</evidence>
<dbReference type="SUPFAM" id="SSF52540">
    <property type="entry name" value="P-loop containing nucleoside triphosphate hydrolases"/>
    <property type="match status" value="1"/>
</dbReference>
<organism evidence="7 8">
    <name type="scientific">Actinomadura adrarensis</name>
    <dbReference type="NCBI Taxonomy" id="1819600"/>
    <lineage>
        <taxon>Bacteria</taxon>
        <taxon>Bacillati</taxon>
        <taxon>Actinomycetota</taxon>
        <taxon>Actinomycetes</taxon>
        <taxon>Streptosporangiales</taxon>
        <taxon>Thermomonosporaceae</taxon>
        <taxon>Actinomadura</taxon>
    </lineage>
</organism>